<dbReference type="GO" id="GO:0016740">
    <property type="term" value="F:transferase activity"/>
    <property type="evidence" value="ECO:0007669"/>
    <property type="project" value="UniProtKB-KW"/>
</dbReference>
<dbReference type="EMBL" id="JACJVJ010000001">
    <property type="protein sequence ID" value="MBC2777046.1"/>
    <property type="molecule type" value="Genomic_DNA"/>
</dbReference>
<evidence type="ECO:0000313" key="3">
    <source>
        <dbReference type="Proteomes" id="UP000564378"/>
    </source>
</evidence>
<keyword evidence="2" id="KW-0808">Transferase</keyword>
<gene>
    <name evidence="2" type="ORF">H6P80_05360</name>
</gene>
<evidence type="ECO:0000259" key="1">
    <source>
        <dbReference type="PROSITE" id="PS50404"/>
    </source>
</evidence>
<dbReference type="Pfam" id="PF13409">
    <property type="entry name" value="GST_N_2"/>
    <property type="match status" value="1"/>
</dbReference>
<reference evidence="2 3" key="1">
    <citation type="submission" date="2020-08" db="EMBL/GenBank/DDBJ databases">
        <title>Draft genome sequence of Parasphingopyxis sp. GrpM-11.</title>
        <authorList>
            <person name="Oh J."/>
            <person name="Roh D.-H."/>
        </authorList>
    </citation>
    <scope>NUCLEOTIDE SEQUENCE [LARGE SCALE GENOMIC DNA]</scope>
    <source>
        <strain evidence="2 3">GrpM-11</strain>
    </source>
</reference>
<organism evidence="2 3">
    <name type="scientific">Parasphingopyxis marina</name>
    <dbReference type="NCBI Taxonomy" id="2761622"/>
    <lineage>
        <taxon>Bacteria</taxon>
        <taxon>Pseudomonadati</taxon>
        <taxon>Pseudomonadota</taxon>
        <taxon>Alphaproteobacteria</taxon>
        <taxon>Sphingomonadales</taxon>
        <taxon>Sphingomonadaceae</taxon>
        <taxon>Parasphingopyxis</taxon>
    </lineage>
</organism>
<dbReference type="Gene3D" id="3.40.30.10">
    <property type="entry name" value="Glutaredoxin"/>
    <property type="match status" value="1"/>
</dbReference>
<dbReference type="Gene3D" id="1.20.1050.10">
    <property type="match status" value="1"/>
</dbReference>
<dbReference type="InterPro" id="IPR036249">
    <property type="entry name" value="Thioredoxin-like_sf"/>
</dbReference>
<evidence type="ECO:0000313" key="2">
    <source>
        <dbReference type="EMBL" id="MBC2777046.1"/>
    </source>
</evidence>
<dbReference type="InterPro" id="IPR036282">
    <property type="entry name" value="Glutathione-S-Trfase_C_sf"/>
</dbReference>
<protein>
    <submittedName>
        <fullName evidence="2">Glutathione S-transferase</fullName>
    </submittedName>
</protein>
<dbReference type="SUPFAM" id="SSF52833">
    <property type="entry name" value="Thioredoxin-like"/>
    <property type="match status" value="1"/>
</dbReference>
<accession>A0A842HVD0</accession>
<comment type="caution">
    <text evidence="2">The sequence shown here is derived from an EMBL/GenBank/DDBJ whole genome shotgun (WGS) entry which is preliminary data.</text>
</comment>
<dbReference type="SUPFAM" id="SSF47616">
    <property type="entry name" value="GST C-terminal domain-like"/>
    <property type="match status" value="1"/>
</dbReference>
<feature type="domain" description="GST N-terminal" evidence="1">
    <location>
        <begin position="1"/>
        <end position="82"/>
    </location>
</feature>
<dbReference type="InterPro" id="IPR004045">
    <property type="entry name" value="Glutathione_S-Trfase_N"/>
</dbReference>
<name>A0A842HVD0_9SPHN</name>
<dbReference type="PROSITE" id="PS50404">
    <property type="entry name" value="GST_NTER"/>
    <property type="match status" value="1"/>
</dbReference>
<sequence>MKLFWSSRSPYARKALLVAHEVGLADRIEPISIAIPQREENPALAAASPMRKLPTLVTDDGEAIIDSPVIAEYLDTLGGGKLVPRGDGRWRALSLQAMADEVLQILLLWRRELRRPEAARSAPLLDDFAVRLDRALDWLEAAPQFGKDFTIGEATCGIMLSYLDFRFAERPWRPGRERLAAWHESFEDRPSAVATRFSDG</sequence>
<dbReference type="Pfam" id="PF13410">
    <property type="entry name" value="GST_C_2"/>
    <property type="match status" value="1"/>
</dbReference>
<dbReference type="AlphaFoldDB" id="A0A842HVD0"/>
<dbReference type="Proteomes" id="UP000564378">
    <property type="component" value="Unassembled WGS sequence"/>
</dbReference>
<dbReference type="RefSeq" id="WP_185800279.1">
    <property type="nucleotide sequence ID" value="NZ_JACJVJ010000001.1"/>
</dbReference>
<proteinExistence type="predicted"/>
<keyword evidence="3" id="KW-1185">Reference proteome</keyword>